<accession>A0A6A5UT56</accession>
<evidence type="ECO:0000313" key="1">
    <source>
        <dbReference type="EMBL" id="KAF1968161.1"/>
    </source>
</evidence>
<proteinExistence type="predicted"/>
<sequence>MSPGKVGSVGREKMRNCFLNHPGLHVHDLSAEIGFCTTHFRTNVKVDFRKTNDVSHELFQFIDPPMSESSRFDYSRGCLFHVAVKGPYLRALVGREVKAGGKTVREPVEMLMDGGKVVVLYRQNTWGKGD</sequence>
<organism evidence="1 2">
    <name type="scientific">Bimuria novae-zelandiae CBS 107.79</name>
    <dbReference type="NCBI Taxonomy" id="1447943"/>
    <lineage>
        <taxon>Eukaryota</taxon>
        <taxon>Fungi</taxon>
        <taxon>Dikarya</taxon>
        <taxon>Ascomycota</taxon>
        <taxon>Pezizomycotina</taxon>
        <taxon>Dothideomycetes</taxon>
        <taxon>Pleosporomycetidae</taxon>
        <taxon>Pleosporales</taxon>
        <taxon>Massarineae</taxon>
        <taxon>Didymosphaeriaceae</taxon>
        <taxon>Bimuria</taxon>
    </lineage>
</organism>
<dbReference type="OrthoDB" id="16820at2759"/>
<dbReference type="SUPFAM" id="SSF54593">
    <property type="entry name" value="Glyoxalase/Bleomycin resistance protein/Dihydroxybiphenyl dioxygenase"/>
    <property type="match status" value="1"/>
</dbReference>
<dbReference type="Proteomes" id="UP000800036">
    <property type="component" value="Unassembled WGS sequence"/>
</dbReference>
<dbReference type="AlphaFoldDB" id="A0A6A5UT56"/>
<evidence type="ECO:0000313" key="2">
    <source>
        <dbReference type="Proteomes" id="UP000800036"/>
    </source>
</evidence>
<dbReference type="EMBL" id="ML976723">
    <property type="protein sequence ID" value="KAF1968161.1"/>
    <property type="molecule type" value="Genomic_DNA"/>
</dbReference>
<keyword evidence="2" id="KW-1185">Reference proteome</keyword>
<protein>
    <submittedName>
        <fullName evidence="1">Uncharacterized protein</fullName>
    </submittedName>
</protein>
<name>A0A6A5UT56_9PLEO</name>
<reference evidence="1" key="1">
    <citation type="journal article" date="2020" name="Stud. Mycol.">
        <title>101 Dothideomycetes genomes: a test case for predicting lifestyles and emergence of pathogens.</title>
        <authorList>
            <person name="Haridas S."/>
            <person name="Albert R."/>
            <person name="Binder M."/>
            <person name="Bloem J."/>
            <person name="Labutti K."/>
            <person name="Salamov A."/>
            <person name="Andreopoulos B."/>
            <person name="Baker S."/>
            <person name="Barry K."/>
            <person name="Bills G."/>
            <person name="Bluhm B."/>
            <person name="Cannon C."/>
            <person name="Castanera R."/>
            <person name="Culley D."/>
            <person name="Daum C."/>
            <person name="Ezra D."/>
            <person name="Gonzalez J."/>
            <person name="Henrissat B."/>
            <person name="Kuo A."/>
            <person name="Liang C."/>
            <person name="Lipzen A."/>
            <person name="Lutzoni F."/>
            <person name="Magnuson J."/>
            <person name="Mondo S."/>
            <person name="Nolan M."/>
            <person name="Ohm R."/>
            <person name="Pangilinan J."/>
            <person name="Park H.-J."/>
            <person name="Ramirez L."/>
            <person name="Alfaro M."/>
            <person name="Sun H."/>
            <person name="Tritt A."/>
            <person name="Yoshinaga Y."/>
            <person name="Zwiers L.-H."/>
            <person name="Turgeon B."/>
            <person name="Goodwin S."/>
            <person name="Spatafora J."/>
            <person name="Crous P."/>
            <person name="Grigoriev I."/>
        </authorList>
    </citation>
    <scope>NUCLEOTIDE SEQUENCE</scope>
    <source>
        <strain evidence="1">CBS 107.79</strain>
    </source>
</reference>
<gene>
    <name evidence="1" type="ORF">BU23DRAFT_267853</name>
</gene>
<dbReference type="InterPro" id="IPR029068">
    <property type="entry name" value="Glyas_Bleomycin-R_OHBP_Dase"/>
</dbReference>